<dbReference type="PROSITE" id="PS50109">
    <property type="entry name" value="HIS_KIN"/>
    <property type="match status" value="1"/>
</dbReference>
<feature type="domain" description="Histidine kinase" evidence="9">
    <location>
        <begin position="222"/>
        <end position="427"/>
    </location>
</feature>
<dbReference type="OrthoDB" id="1522504at2"/>
<evidence type="ECO:0000256" key="5">
    <source>
        <dbReference type="ARBA" id="ARBA00022692"/>
    </source>
</evidence>
<evidence type="ECO:0000256" key="4">
    <source>
        <dbReference type="ARBA" id="ARBA00022679"/>
    </source>
</evidence>
<dbReference type="EMBL" id="JRFA01000014">
    <property type="protein sequence ID" value="KGN74474.1"/>
    <property type="molecule type" value="Genomic_DNA"/>
</dbReference>
<keyword evidence="6" id="KW-0418">Kinase</keyword>
<dbReference type="AlphaFoldDB" id="A0A0A2EDF7"/>
<keyword evidence="11" id="KW-1185">Reference proteome</keyword>
<dbReference type="Gene3D" id="3.30.565.10">
    <property type="entry name" value="Histidine kinase-like ATPase, C-terminal domain"/>
    <property type="match status" value="1"/>
</dbReference>
<dbReference type="GO" id="GO:0005886">
    <property type="term" value="C:plasma membrane"/>
    <property type="evidence" value="ECO:0007669"/>
    <property type="project" value="TreeGrafter"/>
</dbReference>
<organism evidence="10 11">
    <name type="scientific">Porphyromonas macacae</name>
    <dbReference type="NCBI Taxonomy" id="28115"/>
    <lineage>
        <taxon>Bacteria</taxon>
        <taxon>Pseudomonadati</taxon>
        <taxon>Bacteroidota</taxon>
        <taxon>Bacteroidia</taxon>
        <taxon>Bacteroidales</taxon>
        <taxon>Porphyromonadaceae</taxon>
        <taxon>Porphyromonas</taxon>
    </lineage>
</organism>
<keyword evidence="5 8" id="KW-0812">Transmembrane</keyword>
<evidence type="ECO:0000256" key="7">
    <source>
        <dbReference type="ARBA" id="ARBA00022989"/>
    </source>
</evidence>
<dbReference type="InterPro" id="IPR003661">
    <property type="entry name" value="HisK_dim/P_dom"/>
</dbReference>
<comment type="catalytic activity">
    <reaction evidence="1">
        <text>ATP + protein L-histidine = ADP + protein N-phospho-L-histidine.</text>
        <dbReference type="EC" id="2.7.13.3"/>
    </reaction>
</comment>
<comment type="caution">
    <text evidence="10">The sequence shown here is derived from an EMBL/GenBank/DDBJ whole genome shotgun (WGS) entry which is preliminary data.</text>
</comment>
<gene>
    <name evidence="10" type="ORF">HQ47_05425</name>
</gene>
<keyword evidence="8" id="KW-0472">Membrane</keyword>
<dbReference type="SMART" id="SM00387">
    <property type="entry name" value="HATPase_c"/>
    <property type="match status" value="1"/>
</dbReference>
<dbReference type="GO" id="GO:0000155">
    <property type="term" value="F:phosphorelay sensor kinase activity"/>
    <property type="evidence" value="ECO:0007669"/>
    <property type="project" value="InterPro"/>
</dbReference>
<evidence type="ECO:0000256" key="1">
    <source>
        <dbReference type="ARBA" id="ARBA00000085"/>
    </source>
</evidence>
<dbReference type="SMART" id="SM00388">
    <property type="entry name" value="HisKA"/>
    <property type="match status" value="1"/>
</dbReference>
<dbReference type="InterPro" id="IPR050428">
    <property type="entry name" value="TCS_sensor_his_kinase"/>
</dbReference>
<dbReference type="InterPro" id="IPR003594">
    <property type="entry name" value="HATPase_dom"/>
</dbReference>
<dbReference type="Pfam" id="PF00512">
    <property type="entry name" value="HisKA"/>
    <property type="match status" value="1"/>
</dbReference>
<dbReference type="InterPro" id="IPR036890">
    <property type="entry name" value="HATPase_C_sf"/>
</dbReference>
<dbReference type="RefSeq" id="WP_036873818.1">
    <property type="nucleotide sequence ID" value="NZ_JRFA01000014.1"/>
</dbReference>
<dbReference type="SUPFAM" id="SSF47384">
    <property type="entry name" value="Homodimeric domain of signal transducing histidine kinase"/>
    <property type="match status" value="1"/>
</dbReference>
<keyword evidence="7 8" id="KW-1133">Transmembrane helix</keyword>
<evidence type="ECO:0000313" key="11">
    <source>
        <dbReference type="Proteomes" id="UP000030103"/>
    </source>
</evidence>
<dbReference type="EC" id="2.7.13.3" evidence="2"/>
<accession>A0A0A2EDF7</accession>
<sequence>MKLLHRISLQLSWILLICFAGWGTLFYYIIVDEINDETDDALEEYADFIIVRALTGEKLPENENGTNNSYHLIEVSEEYAAGNPSTLFMDEMVYLQSKKETEPARTFRTIFKNQEGRYFQLSVMIPTFEKEDLKETILYWLIFLYILLLLTIILVNSFVQRYSLKPLHDMVSWIENLTLSKDTLPLKRDYGTYEFKILSEALWQSSRRNAEIYEQQSLFIGHASHELQTPIAIAQNRLELLMDDAGLSEEQLTQLLKAKQSIENLSKLNKTLLLLTRIENAQFAQTSRIDINDLLASILVDFGEAYEYLQISCNIEHNSALILNMNETLATVLFSNLIKNAYTHNFPQGRIYLSVDSDRISISNTGASCALNSDYIFRRFYQGSHREGSTGLGLSLVESICKNYRMNVSYSYVNDLHRFQISFPVEMIVK</sequence>
<reference evidence="10 11" key="1">
    <citation type="submission" date="2014-09" db="EMBL/GenBank/DDBJ databases">
        <title>Draft Genome Sequence of Porphyromonas macacae COT-192_OH2859.</title>
        <authorList>
            <person name="Wallis C."/>
            <person name="Deusch O."/>
            <person name="O'Flynn C."/>
            <person name="Davis I."/>
            <person name="Horsfall A."/>
            <person name="Kirkwood N."/>
            <person name="Harris S."/>
            <person name="Eisen J.A."/>
            <person name="Coil D.A."/>
            <person name="Darling A.E."/>
            <person name="Jospin G."/>
            <person name="Alexiev A."/>
        </authorList>
    </citation>
    <scope>NUCLEOTIDE SEQUENCE [LARGE SCALE GENOMIC DNA]</scope>
    <source>
        <strain evidence="11">COT-192 OH2859</strain>
    </source>
</reference>
<feature type="transmembrane region" description="Helical" evidence="8">
    <location>
        <begin position="137"/>
        <end position="159"/>
    </location>
</feature>
<feature type="transmembrane region" description="Helical" evidence="8">
    <location>
        <begin position="12"/>
        <end position="30"/>
    </location>
</feature>
<dbReference type="InterPro" id="IPR036097">
    <property type="entry name" value="HisK_dim/P_sf"/>
</dbReference>
<name>A0A0A2EDF7_9PORP</name>
<dbReference type="PANTHER" id="PTHR45436:SF5">
    <property type="entry name" value="SENSOR HISTIDINE KINASE TRCS"/>
    <property type="match status" value="1"/>
</dbReference>
<evidence type="ECO:0000256" key="6">
    <source>
        <dbReference type="ARBA" id="ARBA00022777"/>
    </source>
</evidence>
<dbReference type="Gene3D" id="1.10.287.130">
    <property type="match status" value="1"/>
</dbReference>
<dbReference type="STRING" id="28115.HQ47_05425"/>
<dbReference type="Proteomes" id="UP000030103">
    <property type="component" value="Unassembled WGS sequence"/>
</dbReference>
<dbReference type="InterPro" id="IPR005467">
    <property type="entry name" value="His_kinase_dom"/>
</dbReference>
<dbReference type="PANTHER" id="PTHR45436">
    <property type="entry name" value="SENSOR HISTIDINE KINASE YKOH"/>
    <property type="match status" value="1"/>
</dbReference>
<dbReference type="CDD" id="cd00082">
    <property type="entry name" value="HisKA"/>
    <property type="match status" value="1"/>
</dbReference>
<dbReference type="SUPFAM" id="SSF55874">
    <property type="entry name" value="ATPase domain of HSP90 chaperone/DNA topoisomerase II/histidine kinase"/>
    <property type="match status" value="1"/>
</dbReference>
<evidence type="ECO:0000256" key="3">
    <source>
        <dbReference type="ARBA" id="ARBA00022553"/>
    </source>
</evidence>
<dbReference type="Pfam" id="PF02518">
    <property type="entry name" value="HATPase_c"/>
    <property type="match status" value="1"/>
</dbReference>
<evidence type="ECO:0000259" key="9">
    <source>
        <dbReference type="PROSITE" id="PS50109"/>
    </source>
</evidence>
<evidence type="ECO:0000313" key="10">
    <source>
        <dbReference type="EMBL" id="KGN74474.1"/>
    </source>
</evidence>
<proteinExistence type="predicted"/>
<keyword evidence="4" id="KW-0808">Transferase</keyword>
<dbReference type="eggNOG" id="COG2205">
    <property type="taxonomic scope" value="Bacteria"/>
</dbReference>
<evidence type="ECO:0000256" key="8">
    <source>
        <dbReference type="SAM" id="Phobius"/>
    </source>
</evidence>
<evidence type="ECO:0000256" key="2">
    <source>
        <dbReference type="ARBA" id="ARBA00012438"/>
    </source>
</evidence>
<keyword evidence="3" id="KW-0597">Phosphoprotein</keyword>
<protein>
    <recommendedName>
        <fullName evidence="2">histidine kinase</fullName>
        <ecNumber evidence="2">2.7.13.3</ecNumber>
    </recommendedName>
</protein>